<evidence type="ECO:0000256" key="6">
    <source>
        <dbReference type="SAM" id="MobiDB-lite"/>
    </source>
</evidence>
<name>K4I240_FRAAN</name>
<proteinExistence type="evidence at transcript level"/>
<dbReference type="PANTHER" id="PTHR10543:SF101">
    <property type="entry name" value="9-CIS-EPOXYCAROTENOID DIOXYGENASE NCED6, CHLOROPLASTIC"/>
    <property type="match status" value="1"/>
</dbReference>
<dbReference type="SMR" id="K4I240"/>
<keyword evidence="4 5" id="KW-0408">Iron</keyword>
<evidence type="ECO:0000313" key="7">
    <source>
        <dbReference type="EMBL" id="AFU61916.1"/>
    </source>
</evidence>
<evidence type="ECO:0000256" key="3">
    <source>
        <dbReference type="ARBA" id="ARBA00022964"/>
    </source>
</evidence>
<comment type="similarity">
    <text evidence="1">Belongs to the carotenoid oxygenase family.</text>
</comment>
<evidence type="ECO:0000256" key="4">
    <source>
        <dbReference type="ARBA" id="ARBA00023004"/>
    </source>
</evidence>
<keyword evidence="3 7" id="KW-0223">Dioxygenase</keyword>
<dbReference type="EMBL" id="JX013946">
    <property type="protein sequence ID" value="AFU61916.1"/>
    <property type="molecule type" value="mRNA"/>
</dbReference>
<evidence type="ECO:0000256" key="5">
    <source>
        <dbReference type="PIRSR" id="PIRSR604294-1"/>
    </source>
</evidence>
<accession>K4I240</accession>
<keyword evidence="3 7" id="KW-0560">Oxidoreductase</keyword>
<sequence>MRKTLPRETQKPLKPPLPIPKTKPLIEPVPEIVNPTKPYHPSHLNPLQKLAASVLDKLEASVIEPLEKKQKLPKTIDPAVQISGNFAPVGECPVQHGLEVLGQIPDCLRGVYVRNGANPMFTPLGGHHLFDGDGMIHALTLGVGNKASYSCRYTRTSRLKQEAKLGRPMFPKPIGELHGHLGLARLGLFLARAAIRLVDRSQGTGVANAGLVYFNGRLLAMSEDDLPYNVKIKGDGDLETIRRFDFNGGLDRPMIAHPKVDPVTGELHALSYDVVNKPHLKYYKFDTCGRKSREVGITLEQPTMVHDFAITENYAVIPDQQVVFKLSEMVKGRSPVIYDPEKMSRFGILPKNDEEGLGIQWINVPGCFCFHLCNAWEETSDSGDPIIVVIGSCMNPPDSVFNDHNAEPLRVELSEIRMNLRSGESSRRVIVSGLNLEVGVVNKQLLGQETRYLYMAIAEPWPKCSGLAKVDLETGSVTKYMYGTCRFGGEPFYVPKLSSSKGNNGVVQQEDDDEGYLMGFVRDEREEKSEMVILDASSMKQVGSVRLPARVPYGFHGTFVSEQDLKEQALS</sequence>
<dbReference type="GO" id="GO:0010436">
    <property type="term" value="F:carotenoid dioxygenase activity"/>
    <property type="evidence" value="ECO:0007669"/>
    <property type="project" value="TreeGrafter"/>
</dbReference>
<feature type="binding site" evidence="5">
    <location>
        <position position="257"/>
    </location>
    <ligand>
        <name>Fe cation</name>
        <dbReference type="ChEBI" id="CHEBI:24875"/>
        <note>catalytic</note>
    </ligand>
</feature>
<dbReference type="GO" id="GO:0009570">
    <property type="term" value="C:chloroplast stroma"/>
    <property type="evidence" value="ECO:0007669"/>
    <property type="project" value="TreeGrafter"/>
</dbReference>
<dbReference type="AlphaFoldDB" id="K4I240"/>
<feature type="binding site" evidence="5">
    <location>
        <position position="371"/>
    </location>
    <ligand>
        <name>Fe cation</name>
        <dbReference type="ChEBI" id="CHEBI:24875"/>
        <note>catalytic</note>
    </ligand>
</feature>
<keyword evidence="2 5" id="KW-0479">Metal-binding</keyword>
<feature type="compositionally biased region" description="Basic and acidic residues" evidence="6">
    <location>
        <begin position="1"/>
        <end position="11"/>
    </location>
</feature>
<evidence type="ECO:0000256" key="2">
    <source>
        <dbReference type="ARBA" id="ARBA00022723"/>
    </source>
</evidence>
<reference evidence="7" key="1">
    <citation type="submission" date="2012-05" db="EMBL/GenBank/DDBJ databases">
        <title>Sucrose Functions as a Signal Involved in the Regulation of Strawberry Fruit Ripening.</title>
        <authorList>
            <person name="Jia H.F."/>
            <person name="Li X.L."/>
            <person name="Jia W.S."/>
        </authorList>
    </citation>
    <scope>NUCLEOTIDE SEQUENCE</scope>
</reference>
<organism evidence="7">
    <name type="scientific">Fragaria ananassa</name>
    <name type="common">Strawberry</name>
    <name type="synonym">Fragaria chiloensis x Fragaria virginiana</name>
    <dbReference type="NCBI Taxonomy" id="3747"/>
    <lineage>
        <taxon>Eukaryota</taxon>
        <taxon>Viridiplantae</taxon>
        <taxon>Streptophyta</taxon>
        <taxon>Embryophyta</taxon>
        <taxon>Tracheophyta</taxon>
        <taxon>Spermatophyta</taxon>
        <taxon>Magnoliopsida</taxon>
        <taxon>eudicotyledons</taxon>
        <taxon>Gunneridae</taxon>
        <taxon>Pentapetalae</taxon>
        <taxon>rosids</taxon>
        <taxon>fabids</taxon>
        <taxon>Rosales</taxon>
        <taxon>Rosaceae</taxon>
        <taxon>Rosoideae</taxon>
        <taxon>Potentilleae</taxon>
        <taxon>Fragariinae</taxon>
        <taxon>Fragaria</taxon>
    </lineage>
</organism>
<feature type="binding site" evidence="5">
    <location>
        <position position="306"/>
    </location>
    <ligand>
        <name>Fe cation</name>
        <dbReference type="ChEBI" id="CHEBI:24875"/>
        <note>catalytic</note>
    </ligand>
</feature>
<gene>
    <name evidence="7" type="primary">NCED3</name>
</gene>
<protein>
    <submittedName>
        <fullName evidence="7">9-cis-epoxycarotenoid dioxygenase 3</fullName>
    </submittedName>
</protein>
<dbReference type="Pfam" id="PF03055">
    <property type="entry name" value="RPE65"/>
    <property type="match status" value="1"/>
</dbReference>
<feature type="region of interest" description="Disordered" evidence="6">
    <location>
        <begin position="1"/>
        <end position="25"/>
    </location>
</feature>
<dbReference type="GO" id="GO:0016121">
    <property type="term" value="P:carotene catabolic process"/>
    <property type="evidence" value="ECO:0007669"/>
    <property type="project" value="TreeGrafter"/>
</dbReference>
<feature type="binding site" evidence="5">
    <location>
        <position position="556"/>
    </location>
    <ligand>
        <name>Fe cation</name>
        <dbReference type="ChEBI" id="CHEBI:24875"/>
        <note>catalytic</note>
    </ligand>
</feature>
<dbReference type="PANTHER" id="PTHR10543">
    <property type="entry name" value="BETA-CAROTENE DIOXYGENASE"/>
    <property type="match status" value="1"/>
</dbReference>
<evidence type="ECO:0000256" key="1">
    <source>
        <dbReference type="ARBA" id="ARBA00006787"/>
    </source>
</evidence>
<comment type="cofactor">
    <cofactor evidence="5">
        <name>Fe(2+)</name>
        <dbReference type="ChEBI" id="CHEBI:29033"/>
    </cofactor>
    <text evidence="5">Binds 1 Fe(2+) ion per subunit.</text>
</comment>
<dbReference type="GO" id="GO:0046872">
    <property type="term" value="F:metal ion binding"/>
    <property type="evidence" value="ECO:0007669"/>
    <property type="project" value="UniProtKB-KW"/>
</dbReference>
<dbReference type="InterPro" id="IPR004294">
    <property type="entry name" value="Carotenoid_Oase"/>
</dbReference>